<dbReference type="Pfam" id="PF07726">
    <property type="entry name" value="AAA_3"/>
    <property type="match status" value="1"/>
</dbReference>
<dbReference type="GO" id="GO:0005524">
    <property type="term" value="F:ATP binding"/>
    <property type="evidence" value="ECO:0007669"/>
    <property type="project" value="InterPro"/>
</dbReference>
<sequence>MTENPVLGPADLEWAEVTLGALATRFSSVVVGQERLLRSLLTTVLSSGHVLLESVPGLAKTLAASTLASSFSASFARVQCTPDLLPSDIIGSQIFDPSTKGFVTELGPVHANFILLDEINRSSAKTQSAMLEAMQERQTTVGGTSYRLPDPFVVLATQNPIEEEGTYVLPQAQLDRFLLKEVIDYPIPNDEIEVLHRVETGAITDPGPAVCGTDDLLKLQRLAAAVRVADPIKRYIVEIVNVTRRPGDFLDSGQARWIEHGSSPRGAIAFLLAAKASALLDGRDHVIPDDVTGMRHPVLRHRLLLSFEALAERVAPESLIDDVFAAVPTP</sequence>
<accession>A0A1M6FFV9</accession>
<protein>
    <submittedName>
        <fullName evidence="3">MoxR-like ATPase</fullName>
    </submittedName>
</protein>
<dbReference type="OrthoDB" id="9808397at2"/>
<dbReference type="STRING" id="1123357.SAMN02745244_01439"/>
<dbReference type="AlphaFoldDB" id="A0A1M6FFV9"/>
<dbReference type="RefSeq" id="WP_139280137.1">
    <property type="nucleotide sequence ID" value="NZ_FQZG01000021.1"/>
</dbReference>
<dbReference type="PANTHER" id="PTHR42759">
    <property type="entry name" value="MOXR FAMILY PROTEIN"/>
    <property type="match status" value="1"/>
</dbReference>
<dbReference type="Gene3D" id="1.10.8.80">
    <property type="entry name" value="Magnesium chelatase subunit I, C-Terminal domain"/>
    <property type="match status" value="1"/>
</dbReference>
<organism evidence="3 4">
    <name type="scientific">Tessaracoccus bendigoensis DSM 12906</name>
    <dbReference type="NCBI Taxonomy" id="1123357"/>
    <lineage>
        <taxon>Bacteria</taxon>
        <taxon>Bacillati</taxon>
        <taxon>Actinomycetota</taxon>
        <taxon>Actinomycetes</taxon>
        <taxon>Propionibacteriales</taxon>
        <taxon>Propionibacteriaceae</taxon>
        <taxon>Tessaracoccus</taxon>
    </lineage>
</organism>
<reference evidence="4" key="1">
    <citation type="submission" date="2016-11" db="EMBL/GenBank/DDBJ databases">
        <authorList>
            <person name="Varghese N."/>
            <person name="Submissions S."/>
        </authorList>
    </citation>
    <scope>NUCLEOTIDE SEQUENCE [LARGE SCALE GENOMIC DNA]</scope>
    <source>
        <strain evidence="4">DSM 12906</strain>
    </source>
</reference>
<name>A0A1M6FFV9_9ACTN</name>
<dbReference type="SUPFAM" id="SSF52540">
    <property type="entry name" value="P-loop containing nucleoside triphosphate hydrolases"/>
    <property type="match status" value="1"/>
</dbReference>
<evidence type="ECO:0000313" key="4">
    <source>
        <dbReference type="Proteomes" id="UP000184512"/>
    </source>
</evidence>
<evidence type="ECO:0000259" key="1">
    <source>
        <dbReference type="Pfam" id="PF07726"/>
    </source>
</evidence>
<evidence type="ECO:0000313" key="3">
    <source>
        <dbReference type="EMBL" id="SHI96644.1"/>
    </source>
</evidence>
<dbReference type="InterPro" id="IPR011703">
    <property type="entry name" value="ATPase_AAA-3"/>
</dbReference>
<dbReference type="GO" id="GO:0016887">
    <property type="term" value="F:ATP hydrolysis activity"/>
    <property type="evidence" value="ECO:0007669"/>
    <property type="project" value="InterPro"/>
</dbReference>
<dbReference type="CDD" id="cd00009">
    <property type="entry name" value="AAA"/>
    <property type="match status" value="1"/>
</dbReference>
<gene>
    <name evidence="3" type="ORF">SAMN02745244_01439</name>
</gene>
<dbReference type="InterPro" id="IPR050764">
    <property type="entry name" value="CbbQ/NirQ/NorQ/GpvN"/>
</dbReference>
<dbReference type="Proteomes" id="UP000184512">
    <property type="component" value="Unassembled WGS sequence"/>
</dbReference>
<dbReference type="Gene3D" id="3.40.50.300">
    <property type="entry name" value="P-loop containing nucleotide triphosphate hydrolases"/>
    <property type="match status" value="1"/>
</dbReference>
<keyword evidence="4" id="KW-1185">Reference proteome</keyword>
<dbReference type="Pfam" id="PF17863">
    <property type="entry name" value="AAA_lid_2"/>
    <property type="match status" value="1"/>
</dbReference>
<proteinExistence type="predicted"/>
<dbReference type="InterPro" id="IPR027417">
    <property type="entry name" value="P-loop_NTPase"/>
</dbReference>
<dbReference type="PANTHER" id="PTHR42759:SF1">
    <property type="entry name" value="MAGNESIUM-CHELATASE SUBUNIT CHLD"/>
    <property type="match status" value="1"/>
</dbReference>
<dbReference type="PIRSF" id="PIRSF002849">
    <property type="entry name" value="AAA_ATPase_chaperone_MoxR_prd"/>
    <property type="match status" value="1"/>
</dbReference>
<dbReference type="InterPro" id="IPR041628">
    <property type="entry name" value="ChlI/MoxR_AAA_lid"/>
</dbReference>
<dbReference type="EMBL" id="FQZG01000021">
    <property type="protein sequence ID" value="SHI96644.1"/>
    <property type="molecule type" value="Genomic_DNA"/>
</dbReference>
<feature type="domain" description="ChlI/MoxR AAA lid" evidence="2">
    <location>
        <begin position="258"/>
        <end position="322"/>
    </location>
</feature>
<feature type="domain" description="ATPase AAA-3" evidence="1">
    <location>
        <begin position="49"/>
        <end position="179"/>
    </location>
</feature>
<evidence type="ECO:0000259" key="2">
    <source>
        <dbReference type="Pfam" id="PF17863"/>
    </source>
</evidence>